<dbReference type="STRING" id="101127.A0A1X2GDL6"/>
<feature type="compositionally biased region" description="Basic and acidic residues" evidence="1">
    <location>
        <begin position="182"/>
        <end position="195"/>
    </location>
</feature>
<feature type="region of interest" description="Disordered" evidence="1">
    <location>
        <begin position="182"/>
        <end position="226"/>
    </location>
</feature>
<feature type="region of interest" description="Disordered" evidence="1">
    <location>
        <begin position="74"/>
        <end position="132"/>
    </location>
</feature>
<dbReference type="OrthoDB" id="660555at2759"/>
<evidence type="ECO:0000313" key="3">
    <source>
        <dbReference type="EMBL" id="ORX51318.1"/>
    </source>
</evidence>
<dbReference type="GO" id="GO:0005737">
    <property type="term" value="C:cytoplasm"/>
    <property type="evidence" value="ECO:0007669"/>
    <property type="project" value="TreeGrafter"/>
</dbReference>
<dbReference type="Gene3D" id="1.20.900.10">
    <property type="entry name" value="Dbl homology (DH) domain"/>
    <property type="match status" value="1"/>
</dbReference>
<proteinExistence type="predicted"/>
<name>A0A1X2GDL6_9FUNG</name>
<sequence>MSANDIVDKFRKHDLCDSVNVHMETDVSFASYDKRRNSKSKYSESDQLGAASEDFRRSLPSHVLEQYAEDLEKNPQQFGLPTPPSSRNNSGASNKSRRSVRRQGDPAVRPINTDPSLLLHNPPSPPHTTNTITKPADWVAYHQHDDDDTIDDTSVLSPSPSVRRKLKMPFVERLRRFRSNCKECRDEKQRQRDQPKIPIADPPEPPPVVMSSMLAGSPSDRIQPPPKEMCRLIKAHQLDSDSESASPVQPTPTPATEAPQPPIATAFLSPGSPTNDKCSSNDSSTNVSRGSSLSYKPNVLRRRNSCPCNSGRRPLSQASSTFTDEIFNSPSPTAPSELSFTSTSTATAVTPSNNNRHSYFFLPSRHGSANELHLLSSSSYSFFSSLTDVSNKVPVNTDVYEDDECLVAFSELKPRTVPLKRKTSDRRERKMLGVWHDSLVETLEKYPSSSIPSTINDDVAIPPKKLEKDLLTRQFILREFYTTEVTFWSQLYYSKVMFMEPLKKSILRNLYNVADLDIFSNLSDLLNYSSRLLCALGPHLLAKSDASCASNDKFTAADKIQRDWQKHNAKDHGASSDSNAPPLLTRSKMVKPSDELLLGKILCDMSNLLVTFLRCALDYKQNRKHLSEASLSKTSLSKRYNLYREKLYQRKETSQFFINDYLIIPIQRITRYGLLLADLQKHTPLCHPDYVYIRRARIIMRSLAVAMNKAQRR</sequence>
<dbReference type="InterPro" id="IPR051092">
    <property type="entry name" value="FYVE_RhoGEF_PH"/>
</dbReference>
<keyword evidence="4" id="KW-1185">Reference proteome</keyword>
<dbReference type="Pfam" id="PF00621">
    <property type="entry name" value="RhoGEF"/>
    <property type="match status" value="1"/>
</dbReference>
<organism evidence="3 4">
    <name type="scientific">Hesseltinella vesiculosa</name>
    <dbReference type="NCBI Taxonomy" id="101127"/>
    <lineage>
        <taxon>Eukaryota</taxon>
        <taxon>Fungi</taxon>
        <taxon>Fungi incertae sedis</taxon>
        <taxon>Mucoromycota</taxon>
        <taxon>Mucoromycotina</taxon>
        <taxon>Mucoromycetes</taxon>
        <taxon>Mucorales</taxon>
        <taxon>Cunninghamellaceae</taxon>
        <taxon>Hesseltinella</taxon>
    </lineage>
</organism>
<feature type="compositionally biased region" description="Low complexity" evidence="1">
    <location>
        <begin position="254"/>
        <end position="266"/>
    </location>
</feature>
<dbReference type="SUPFAM" id="SSF48065">
    <property type="entry name" value="DBL homology domain (DH-domain)"/>
    <property type="match status" value="1"/>
</dbReference>
<gene>
    <name evidence="3" type="ORF">DM01DRAFT_1324474</name>
</gene>
<feature type="compositionally biased region" description="Low complexity" evidence="1">
    <location>
        <begin position="115"/>
        <end position="131"/>
    </location>
</feature>
<dbReference type="AlphaFoldDB" id="A0A1X2GDL6"/>
<dbReference type="SMART" id="SM00325">
    <property type="entry name" value="RhoGEF"/>
    <property type="match status" value="1"/>
</dbReference>
<feature type="region of interest" description="Disordered" evidence="1">
    <location>
        <begin position="32"/>
        <end position="57"/>
    </location>
</feature>
<dbReference type="Proteomes" id="UP000242146">
    <property type="component" value="Unassembled WGS sequence"/>
</dbReference>
<accession>A0A1X2GDL6</accession>
<protein>
    <submittedName>
        <fullName evidence="3">Dbl homology domain-containing protein</fullName>
    </submittedName>
</protein>
<comment type="caution">
    <text evidence="3">The sequence shown here is derived from an EMBL/GenBank/DDBJ whole genome shotgun (WGS) entry which is preliminary data.</text>
</comment>
<dbReference type="PROSITE" id="PS50010">
    <property type="entry name" value="DH_2"/>
    <property type="match status" value="1"/>
</dbReference>
<dbReference type="PANTHER" id="PTHR12673">
    <property type="entry name" value="FACIOGENITAL DYSPLASIA PROTEIN"/>
    <property type="match status" value="1"/>
</dbReference>
<feature type="region of interest" description="Disordered" evidence="1">
    <location>
        <begin position="238"/>
        <end position="296"/>
    </location>
</feature>
<reference evidence="3 4" key="1">
    <citation type="submission" date="2016-07" db="EMBL/GenBank/DDBJ databases">
        <title>Pervasive Adenine N6-methylation of Active Genes in Fungi.</title>
        <authorList>
            <consortium name="DOE Joint Genome Institute"/>
            <person name="Mondo S.J."/>
            <person name="Dannebaum R.O."/>
            <person name="Kuo R.C."/>
            <person name="Labutti K."/>
            <person name="Haridas S."/>
            <person name="Kuo A."/>
            <person name="Salamov A."/>
            <person name="Ahrendt S.R."/>
            <person name="Lipzen A."/>
            <person name="Sullivan W."/>
            <person name="Andreopoulos W.B."/>
            <person name="Clum A."/>
            <person name="Lindquist E."/>
            <person name="Daum C."/>
            <person name="Ramamoorthy G.K."/>
            <person name="Gryganskyi A."/>
            <person name="Culley D."/>
            <person name="Magnuson J.K."/>
            <person name="James T.Y."/>
            <person name="O'Malley M.A."/>
            <person name="Stajich J.E."/>
            <person name="Spatafora J.W."/>
            <person name="Visel A."/>
            <person name="Grigoriev I.V."/>
        </authorList>
    </citation>
    <scope>NUCLEOTIDE SEQUENCE [LARGE SCALE GENOMIC DNA]</scope>
    <source>
        <strain evidence="3 4">NRRL 3301</strain>
    </source>
</reference>
<evidence type="ECO:0000256" key="1">
    <source>
        <dbReference type="SAM" id="MobiDB-lite"/>
    </source>
</evidence>
<evidence type="ECO:0000259" key="2">
    <source>
        <dbReference type="PROSITE" id="PS50010"/>
    </source>
</evidence>
<feature type="compositionally biased region" description="Polar residues" evidence="1">
    <location>
        <begin position="74"/>
        <end position="94"/>
    </location>
</feature>
<evidence type="ECO:0000313" key="4">
    <source>
        <dbReference type="Proteomes" id="UP000242146"/>
    </source>
</evidence>
<dbReference type="InterPro" id="IPR035899">
    <property type="entry name" value="DBL_dom_sf"/>
</dbReference>
<dbReference type="PANTHER" id="PTHR12673:SF159">
    <property type="entry name" value="LD03170P"/>
    <property type="match status" value="1"/>
</dbReference>
<dbReference type="GO" id="GO:0005085">
    <property type="term" value="F:guanyl-nucleotide exchange factor activity"/>
    <property type="evidence" value="ECO:0007669"/>
    <property type="project" value="InterPro"/>
</dbReference>
<dbReference type="EMBL" id="MCGT01000021">
    <property type="protein sequence ID" value="ORX51318.1"/>
    <property type="molecule type" value="Genomic_DNA"/>
</dbReference>
<feature type="domain" description="DH" evidence="2">
    <location>
        <begin position="472"/>
        <end position="710"/>
    </location>
</feature>
<feature type="compositionally biased region" description="Polar residues" evidence="1">
    <location>
        <begin position="271"/>
        <end position="295"/>
    </location>
</feature>
<dbReference type="InterPro" id="IPR000219">
    <property type="entry name" value="DH_dom"/>
</dbReference>